<feature type="chain" id="PRO_5005190149" description="I/LWEQ domain-containing protein" evidence="2">
    <location>
        <begin position="19"/>
        <end position="1434"/>
    </location>
</feature>
<gene>
    <name evidence="3" type="ORF">Vbra_17237</name>
</gene>
<feature type="signal peptide" evidence="2">
    <location>
        <begin position="1"/>
        <end position="18"/>
    </location>
</feature>
<protein>
    <recommendedName>
        <fullName evidence="5">I/LWEQ domain-containing protein</fullName>
    </recommendedName>
</protein>
<evidence type="ECO:0000256" key="2">
    <source>
        <dbReference type="SAM" id="SignalP"/>
    </source>
</evidence>
<dbReference type="EMBL" id="CDMY01000600">
    <property type="protein sequence ID" value="CEM25403.1"/>
    <property type="molecule type" value="Genomic_DNA"/>
</dbReference>
<evidence type="ECO:0008006" key="5">
    <source>
        <dbReference type="Google" id="ProtNLM"/>
    </source>
</evidence>
<feature type="region of interest" description="Disordered" evidence="1">
    <location>
        <begin position="887"/>
        <end position="909"/>
    </location>
</feature>
<sequence length="1434" mass="155239">MRFLVCVLWVFEVSRAVAQSPSTTAILGESDGILSDLSVTLSALINNEKAAGEKTAAWCSSQRDFLTAKRTQHVTLIDELAATIIAKTAEVSRLKSEIRSVEASLADAQTSYDSAVSVRRTERQQYEGDLKSATSTIAALTLAIGHVENRTIIEGGDIPSASAGVSLGQVGRETSPKQLQVYVQAAISLLDQLRAVSSSVVDKEPQHHLRPVSFLQLALKGKAGRHPAHHRFKDRRVSVTIHSKLPQLLTAVSRIVSEISRPRAPQELPSLPFVSRLTGQCEMLEAFLQELVMQLPLFELGQEEQYVRGMGRTHHLTERQHFGLTFFQREQLDRIKQVSRALPTAIQRLHQLQQLSTFPVPPPSLHHFADQLLSQVRLTLIDLGMTLSRLLLKADAHLYALERQLVYMPHTHAPSIFHTTKTHKLSNRKTAKAAPVVVHSKLNLDNVPSSTAAKSSEALDVILHGLKESGELLLQDKLLEADASDVKRTIRQLQKARSALARGVAGSRCIADVRKTISRAAALFLSLARDGADGQTDDTDPKLILRLFNLIALSAELERAATHHRPVHMDGPASSLTSLIKSLHANIHALKHHMQVAVDTSVHPLAIRQVRHFRHRQKSARRGVILLEVTSGRRGESRAAEGPDYLDASPTFNSAYTPQSDQILGVLKNLKDNFVSGLAELNATETRRQTDFETLIESKRDEVALMRTDLQRKRHYLAEAQTLLHVASAQRNTLKEGTSAEESATVTLVTSCQALQQESNKKLKATEDTLLAVDMTLKKVQGLLESSEEAAVMTTPSPSMQAAIAAATEVALSANRPAQPAANKTQLPQLNATTPQPTFSSPSFQLHGQAATVAVPASEISTRAAETEASARPPGNVRGATAQVVLESAGGDGQGSKRPSMLAKGQQERYDAYPEAPFPYRQYGPQYPPPWSYQQMPQAYMGPYPSPNHRSPSTALLLPSNRPSLPTRGAVTPEDQSKASGLPPAQADQQPPSHHTQGDPVSKESFAAESEARSTHWRPPQDDQQQEEGQVQAILQSVGLPLTPPTETQATQQMEPSVDPVPPTSSKRINKWRAMLMEQPTSSSDGKVFHGLSDPFAETSPSYGGPASMQQRPSSSQLQATAVSDMLSGISLIQGNVSDAASMLKGLEKTLTDKLHHHANSTAATNASAANSTIMTAHHQSDTSRTQESQLTSRTGANLTESAAAAETLDGTSDNQTNKCMADKPGGHDGIPRGKSQGVFSGISEKINEEMDALSGDCSTVITVTQTAKTNVDRMVNEAKALAAAKPRDAEAAQLLVLADTLDNKTSALVSLHTKSMLANGRCATVMHLDTLKAQVAAAKTKWEKAAFGTQDALAAKTRELDSAQRNATEAAGAFAFSLQVLAHAQSRCEQVGIELRARVERRLTELLTVRTAVALIEGRAPHIPLQQRQQGGA</sequence>
<keyword evidence="2" id="KW-0732">Signal</keyword>
<feature type="region of interest" description="Disordered" evidence="1">
    <location>
        <begin position="1207"/>
        <end position="1235"/>
    </location>
</feature>
<feature type="compositionally biased region" description="Polar residues" evidence="1">
    <location>
        <begin position="1183"/>
        <end position="1195"/>
    </location>
</feature>
<evidence type="ECO:0000313" key="4">
    <source>
        <dbReference type="Proteomes" id="UP000041254"/>
    </source>
</evidence>
<dbReference type="Proteomes" id="UP000041254">
    <property type="component" value="Unassembled WGS sequence"/>
</dbReference>
<proteinExistence type="predicted"/>
<feature type="region of interest" description="Disordered" evidence="1">
    <location>
        <begin position="1175"/>
        <end position="1195"/>
    </location>
</feature>
<keyword evidence="4" id="KW-1185">Reference proteome</keyword>
<evidence type="ECO:0000256" key="1">
    <source>
        <dbReference type="SAM" id="MobiDB-lite"/>
    </source>
</evidence>
<feature type="compositionally biased region" description="Polar residues" evidence="1">
    <location>
        <begin position="1210"/>
        <end position="1219"/>
    </location>
</feature>
<feature type="compositionally biased region" description="Basic and acidic residues" evidence="1">
    <location>
        <begin position="1221"/>
        <end position="1232"/>
    </location>
</feature>
<feature type="compositionally biased region" description="Polar residues" evidence="1">
    <location>
        <begin position="822"/>
        <end position="842"/>
    </location>
</feature>
<reference evidence="3 4" key="1">
    <citation type="submission" date="2014-11" db="EMBL/GenBank/DDBJ databases">
        <authorList>
            <person name="Zhu J."/>
            <person name="Qi W."/>
            <person name="Song R."/>
        </authorList>
    </citation>
    <scope>NUCLEOTIDE SEQUENCE [LARGE SCALE GENOMIC DNA]</scope>
</reference>
<feature type="compositionally biased region" description="Polar residues" evidence="1">
    <location>
        <begin position="1045"/>
        <end position="1055"/>
    </location>
</feature>
<accession>A0A0G4G9D3</accession>
<feature type="region of interest" description="Disordered" evidence="1">
    <location>
        <begin position="815"/>
        <end position="842"/>
    </location>
</feature>
<name>A0A0G4G9D3_VITBC</name>
<feature type="region of interest" description="Disordered" evidence="1">
    <location>
        <begin position="942"/>
        <end position="1066"/>
    </location>
</feature>
<dbReference type="InParanoid" id="A0A0G4G9D3"/>
<evidence type="ECO:0000313" key="3">
    <source>
        <dbReference type="EMBL" id="CEM25403.1"/>
    </source>
</evidence>
<organism evidence="3 4">
    <name type="scientific">Vitrella brassicaformis (strain CCMP3155)</name>
    <dbReference type="NCBI Taxonomy" id="1169540"/>
    <lineage>
        <taxon>Eukaryota</taxon>
        <taxon>Sar</taxon>
        <taxon>Alveolata</taxon>
        <taxon>Colpodellida</taxon>
        <taxon>Vitrellaceae</taxon>
        <taxon>Vitrella</taxon>
    </lineage>
</organism>
<dbReference type="VEuPathDB" id="CryptoDB:Vbra_17237"/>